<keyword evidence="2" id="KW-1185">Reference proteome</keyword>
<organism evidence="1 2">
    <name type="scientific">Allomeiothermus silvanus (strain ATCC 700542 / DSM 9946 / NBRC 106475 / NCIMB 13440 / VI-R2)</name>
    <name type="common">Thermus silvanus</name>
    <dbReference type="NCBI Taxonomy" id="526227"/>
    <lineage>
        <taxon>Bacteria</taxon>
        <taxon>Thermotogati</taxon>
        <taxon>Deinococcota</taxon>
        <taxon>Deinococci</taxon>
        <taxon>Thermales</taxon>
        <taxon>Thermaceae</taxon>
        <taxon>Allomeiothermus</taxon>
    </lineage>
</organism>
<dbReference type="Gene3D" id="3.40.50.300">
    <property type="entry name" value="P-loop containing nucleotide triphosphate hydrolases"/>
    <property type="match status" value="1"/>
</dbReference>
<dbReference type="AlphaFoldDB" id="D7BFR0"/>
<dbReference type="InterPro" id="IPR008533">
    <property type="entry name" value="DUF815"/>
</dbReference>
<sequence>MRELFPALPTIPYQALLYRDLPAGEPWGWLMVQWLLEAHALARKILQGGPELTPGLAELARQALYALDIERNRLRAQHPIGDMGTRAPLPAEQAALEALESLEPNVLQRLYQIHGYAPFANHTAFFYDTQMQPVAHPDPVGFEELVGFERQLGLLRRNVERFLRGEPALPTLLYGARGSGKSTSVKALRTHYAAQGLRLVEVLAEGLEYLPELLEQLRVLPQKFVLYLDDLAFTAEDQRFHRLKALLEGAVYAKPHNVLVIATSNRRNLVAEGWADRPEPGSEPAAWDALQDKLALADRFGLVLTFPPFDKKLYLEAVTHLLGRALEEEDIQAALRFAQEGRGFSGRTARAFVNWYI</sequence>
<dbReference type="OrthoDB" id="9812140at2"/>
<dbReference type="EMBL" id="CP002042">
    <property type="protein sequence ID" value="ADH63613.1"/>
    <property type="molecule type" value="Genomic_DNA"/>
</dbReference>
<dbReference type="SUPFAM" id="SSF52540">
    <property type="entry name" value="P-loop containing nucleoside triphosphate hydrolases"/>
    <property type="match status" value="1"/>
</dbReference>
<dbReference type="InterPro" id="IPR027417">
    <property type="entry name" value="P-loop_NTPase"/>
</dbReference>
<dbReference type="eggNOG" id="COG2607">
    <property type="taxonomic scope" value="Bacteria"/>
</dbReference>
<reference evidence="1 2" key="1">
    <citation type="journal article" date="2010" name="Stand. Genomic Sci.">
        <title>Complete genome sequence of Meiothermus silvanus type strain (VI-R2).</title>
        <authorList>
            <person name="Sikorski J."/>
            <person name="Tindall B.J."/>
            <person name="Lowry S."/>
            <person name="Lucas S."/>
            <person name="Nolan M."/>
            <person name="Copeland A."/>
            <person name="Glavina Del Rio T."/>
            <person name="Tice H."/>
            <person name="Cheng J.F."/>
            <person name="Han C."/>
            <person name="Pitluck S."/>
            <person name="Liolios K."/>
            <person name="Ivanova N."/>
            <person name="Mavromatis K."/>
            <person name="Mikhailova N."/>
            <person name="Pati A."/>
            <person name="Goodwin L."/>
            <person name="Chen A."/>
            <person name="Palaniappan K."/>
            <person name="Land M."/>
            <person name="Hauser L."/>
            <person name="Chang Y.J."/>
            <person name="Jeffries C.D."/>
            <person name="Rohde M."/>
            <person name="Goker M."/>
            <person name="Woyke T."/>
            <person name="Bristow J."/>
            <person name="Eisen J.A."/>
            <person name="Markowitz V."/>
            <person name="Hugenholtz P."/>
            <person name="Kyrpides N.C."/>
            <person name="Klenk H.P."/>
            <person name="Lapidus A."/>
        </authorList>
    </citation>
    <scope>NUCLEOTIDE SEQUENCE [LARGE SCALE GENOMIC DNA]</scope>
    <source>
        <strain evidence="2">ATCC 700542 / DSM 9946 / VI-R2</strain>
    </source>
</reference>
<dbReference type="KEGG" id="msv:Mesil_1731"/>
<dbReference type="PANTHER" id="PTHR42935:SF1">
    <property type="entry name" value="SLR0930 PROTEIN"/>
    <property type="match status" value="1"/>
</dbReference>
<gene>
    <name evidence="1" type="ordered locus">Mesil_1731</name>
</gene>
<dbReference type="HOGENOM" id="CLU_039512_0_1_0"/>
<name>D7BFR0_ALLS1</name>
<proteinExistence type="predicted"/>
<dbReference type="STRING" id="526227.Mesil_1731"/>
<dbReference type="PANTHER" id="PTHR42935">
    <property type="entry name" value="SLR0930 PROTEIN"/>
    <property type="match status" value="1"/>
</dbReference>
<dbReference type="RefSeq" id="WP_013158171.1">
    <property type="nucleotide sequence ID" value="NC_014212.1"/>
</dbReference>
<dbReference type="Pfam" id="PF05673">
    <property type="entry name" value="DUF815"/>
    <property type="match status" value="1"/>
</dbReference>
<protein>
    <submittedName>
        <fullName evidence="1">Uncharacterized protein</fullName>
    </submittedName>
</protein>
<evidence type="ECO:0000313" key="1">
    <source>
        <dbReference type="EMBL" id="ADH63613.1"/>
    </source>
</evidence>
<dbReference type="Proteomes" id="UP000001916">
    <property type="component" value="Chromosome"/>
</dbReference>
<dbReference type="CDD" id="cd00009">
    <property type="entry name" value="AAA"/>
    <property type="match status" value="1"/>
</dbReference>
<accession>D7BFR0</accession>
<evidence type="ECO:0000313" key="2">
    <source>
        <dbReference type="Proteomes" id="UP000001916"/>
    </source>
</evidence>